<feature type="signal peptide" evidence="2">
    <location>
        <begin position="1"/>
        <end position="16"/>
    </location>
</feature>
<protein>
    <submittedName>
        <fullName evidence="3">Uncharacterized protein</fullName>
    </submittedName>
</protein>
<name>A0A4S2MUS2_9PEZI</name>
<feature type="region of interest" description="Disordered" evidence="1">
    <location>
        <begin position="24"/>
        <end position="51"/>
    </location>
</feature>
<dbReference type="Proteomes" id="UP000298138">
    <property type="component" value="Unassembled WGS sequence"/>
</dbReference>
<sequence>MWMLLLLLYPAGIRRGERWRRRRRRRRRRMKSSSEHHNTAALRQTEKTEEREKWLEGARGVQVVLFRPPSRSLPDVRDGVDRALTLGPFFAVPGTVELLLRRGPLFTIPSFLLGTSRSAWLSEMRGSCGEHHTQHG</sequence>
<keyword evidence="2" id="KW-0732">Signal</keyword>
<dbReference type="InParanoid" id="A0A4S2MUS2"/>
<evidence type="ECO:0000313" key="3">
    <source>
        <dbReference type="EMBL" id="TGZ80236.1"/>
    </source>
</evidence>
<evidence type="ECO:0000256" key="1">
    <source>
        <dbReference type="SAM" id="MobiDB-lite"/>
    </source>
</evidence>
<feature type="chain" id="PRO_5020851003" evidence="2">
    <location>
        <begin position="17"/>
        <end position="136"/>
    </location>
</feature>
<dbReference type="AlphaFoldDB" id="A0A4S2MUS2"/>
<evidence type="ECO:0000313" key="4">
    <source>
        <dbReference type="Proteomes" id="UP000298138"/>
    </source>
</evidence>
<accession>A0A4S2MUS2</accession>
<proteinExistence type="predicted"/>
<gene>
    <name evidence="3" type="ORF">EX30DRAFT_64311</name>
</gene>
<reference evidence="3 4" key="1">
    <citation type="submission" date="2019-04" db="EMBL/GenBank/DDBJ databases">
        <title>Comparative genomics and transcriptomics to analyze fruiting body development in filamentous ascomycetes.</title>
        <authorList>
            <consortium name="DOE Joint Genome Institute"/>
            <person name="Lutkenhaus R."/>
            <person name="Traeger S."/>
            <person name="Breuer J."/>
            <person name="Kuo A."/>
            <person name="Lipzen A."/>
            <person name="Pangilinan J."/>
            <person name="Dilworth D."/>
            <person name="Sandor L."/>
            <person name="Poggeler S."/>
            <person name="Barry K."/>
            <person name="Grigoriev I.V."/>
            <person name="Nowrousian M."/>
        </authorList>
    </citation>
    <scope>NUCLEOTIDE SEQUENCE [LARGE SCALE GENOMIC DNA]</scope>
    <source>
        <strain evidence="3 4">CBS 389.68</strain>
    </source>
</reference>
<organism evidence="3 4">
    <name type="scientific">Ascodesmis nigricans</name>
    <dbReference type="NCBI Taxonomy" id="341454"/>
    <lineage>
        <taxon>Eukaryota</taxon>
        <taxon>Fungi</taxon>
        <taxon>Dikarya</taxon>
        <taxon>Ascomycota</taxon>
        <taxon>Pezizomycotina</taxon>
        <taxon>Pezizomycetes</taxon>
        <taxon>Pezizales</taxon>
        <taxon>Ascodesmidaceae</taxon>
        <taxon>Ascodesmis</taxon>
    </lineage>
</organism>
<keyword evidence="4" id="KW-1185">Reference proteome</keyword>
<feature type="compositionally biased region" description="Basic and acidic residues" evidence="1">
    <location>
        <begin position="32"/>
        <end position="51"/>
    </location>
</feature>
<dbReference type="EMBL" id="ML220126">
    <property type="protein sequence ID" value="TGZ80236.1"/>
    <property type="molecule type" value="Genomic_DNA"/>
</dbReference>
<evidence type="ECO:0000256" key="2">
    <source>
        <dbReference type="SAM" id="SignalP"/>
    </source>
</evidence>